<evidence type="ECO:0000259" key="1">
    <source>
        <dbReference type="PROSITE" id="PS51704"/>
    </source>
</evidence>
<dbReference type="Gene3D" id="3.20.20.190">
    <property type="entry name" value="Phosphatidylinositol (PI) phosphodiesterase"/>
    <property type="match status" value="1"/>
</dbReference>
<dbReference type="EMBL" id="QYJN01000004">
    <property type="protein sequence ID" value="RIP34063.1"/>
    <property type="molecule type" value="Genomic_DNA"/>
</dbReference>
<evidence type="ECO:0000313" key="2">
    <source>
        <dbReference type="EMBL" id="RIP34063.1"/>
    </source>
</evidence>
<dbReference type="PANTHER" id="PTHR46211:SF1">
    <property type="entry name" value="GLYCEROPHOSPHODIESTER PHOSPHODIESTERASE, CYTOPLASMIC"/>
    <property type="match status" value="1"/>
</dbReference>
<organism evidence="2 3">
    <name type="scientific">Staphylococcus gallinarum</name>
    <dbReference type="NCBI Taxonomy" id="1293"/>
    <lineage>
        <taxon>Bacteria</taxon>
        <taxon>Bacillati</taxon>
        <taxon>Bacillota</taxon>
        <taxon>Bacilli</taxon>
        <taxon>Bacillales</taxon>
        <taxon>Staphylococcaceae</taxon>
        <taxon>Staphylococcus</taxon>
    </lineage>
</organism>
<dbReference type="InterPro" id="IPR030395">
    <property type="entry name" value="GP_PDE_dom"/>
</dbReference>
<dbReference type="InterPro" id="IPR017946">
    <property type="entry name" value="PLC-like_Pdiesterase_TIM-brl"/>
</dbReference>
<comment type="caution">
    <text evidence="2">The sequence shown here is derived from an EMBL/GenBank/DDBJ whole genome shotgun (WGS) entry which is preliminary data.</text>
</comment>
<reference evidence="2 3" key="1">
    <citation type="journal article" date="2016" name="Front. Microbiol.">
        <title>Comprehensive Phylogenetic Analysis of Bovine Non-aureus Staphylococci Species Based on Whole-Genome Sequencing.</title>
        <authorList>
            <person name="Naushad S."/>
            <person name="Barkema H.W."/>
            <person name="Luby C."/>
            <person name="Condas L.A."/>
            <person name="Nobrega D.B."/>
            <person name="Carson D.A."/>
            <person name="De Buck J."/>
        </authorList>
    </citation>
    <scope>NUCLEOTIDE SEQUENCE [LARGE SCALE GENOMIC DNA]</scope>
    <source>
        <strain evidence="2 3">SNUC 4781</strain>
    </source>
</reference>
<dbReference type="GO" id="GO:0008081">
    <property type="term" value="F:phosphoric diester hydrolase activity"/>
    <property type="evidence" value="ECO:0007669"/>
    <property type="project" value="InterPro"/>
</dbReference>
<dbReference type="GO" id="GO:0006629">
    <property type="term" value="P:lipid metabolic process"/>
    <property type="evidence" value="ECO:0007669"/>
    <property type="project" value="InterPro"/>
</dbReference>
<evidence type="ECO:0000313" key="3">
    <source>
        <dbReference type="Proteomes" id="UP000265541"/>
    </source>
</evidence>
<proteinExistence type="predicted"/>
<protein>
    <submittedName>
        <fullName evidence="2">Glycerophosphodiester phosphodiesterase</fullName>
    </submittedName>
</protein>
<gene>
    <name evidence="2" type="ORF">BUZ14_08420</name>
</gene>
<dbReference type="OrthoDB" id="384721at2"/>
<sequence>MTNQLSNSIDDIKFIAHRGLSTKYPENTLVAFQAAMQSSRVDILEIDIHKTIDDQLVVIHDPTIDRTSNGTAKIKNNTLEELQQYDYGFWKEIKYANQKLLVLEDVLELIAQSSKGLMIEVKQPQQYLDIENILINKLQQWDINSDKIVIQSFNKKFIKTLYNMGVSYQLGVLIDRKKHWYKKPRFKKISEYASFINVHQSVVSKRFTNKAQQHNLDVYAYTVNDDYKAEKLMHYSLQGLVSDNPETLLN</sequence>
<dbReference type="AlphaFoldDB" id="A0A3A0VNE7"/>
<feature type="domain" description="GP-PDE" evidence="1">
    <location>
        <begin position="12"/>
        <end position="250"/>
    </location>
</feature>
<accession>A0A3A0VNE7</accession>
<dbReference type="PROSITE" id="PS51704">
    <property type="entry name" value="GP_PDE"/>
    <property type="match status" value="1"/>
</dbReference>
<dbReference type="Proteomes" id="UP000265541">
    <property type="component" value="Unassembled WGS sequence"/>
</dbReference>
<dbReference type="SUPFAM" id="SSF51695">
    <property type="entry name" value="PLC-like phosphodiesterases"/>
    <property type="match status" value="1"/>
</dbReference>
<name>A0A3A0VNE7_STAGA</name>
<dbReference type="RefSeq" id="WP_119485474.1">
    <property type="nucleotide sequence ID" value="NZ_QYJN01000004.1"/>
</dbReference>
<dbReference type="PANTHER" id="PTHR46211">
    <property type="entry name" value="GLYCEROPHOSPHORYL DIESTER PHOSPHODIESTERASE"/>
    <property type="match status" value="1"/>
</dbReference>
<dbReference type="Pfam" id="PF03009">
    <property type="entry name" value="GDPD"/>
    <property type="match status" value="1"/>
</dbReference>